<dbReference type="PANTHER" id="PTHR23077">
    <property type="entry name" value="AAA-FAMILY ATPASE"/>
    <property type="match status" value="1"/>
</dbReference>
<evidence type="ECO:0000256" key="1">
    <source>
        <dbReference type="ARBA" id="ARBA00022741"/>
    </source>
</evidence>
<dbReference type="Proteomes" id="UP000028933">
    <property type="component" value="Chromosome"/>
</dbReference>
<evidence type="ECO:0000313" key="4">
    <source>
        <dbReference type="EMBL" id="AIL44936.1"/>
    </source>
</evidence>
<dbReference type="RefSeq" id="WP_024565176.1">
    <property type="nucleotide sequence ID" value="NZ_CP007547.1"/>
</dbReference>
<evidence type="ECO:0000259" key="3">
    <source>
        <dbReference type="Pfam" id="PF00004"/>
    </source>
</evidence>
<keyword evidence="4" id="KW-0132">Cell division</keyword>
<keyword evidence="1" id="KW-0547">Nucleotide-binding</keyword>
<dbReference type="GO" id="GO:0051301">
    <property type="term" value="P:cell division"/>
    <property type="evidence" value="ECO:0007669"/>
    <property type="project" value="UniProtKB-KW"/>
</dbReference>
<organism evidence="4 5">
    <name type="scientific">Elizabethkingia anophelis NUHP1</name>
    <dbReference type="NCBI Taxonomy" id="1338011"/>
    <lineage>
        <taxon>Bacteria</taxon>
        <taxon>Pseudomonadati</taxon>
        <taxon>Bacteroidota</taxon>
        <taxon>Flavobacteriia</taxon>
        <taxon>Flavobacteriales</taxon>
        <taxon>Weeksellaceae</taxon>
        <taxon>Elizabethkingia</taxon>
    </lineage>
</organism>
<dbReference type="STRING" id="1338011.BD94_1161"/>
<dbReference type="Pfam" id="PF00004">
    <property type="entry name" value="AAA"/>
    <property type="match status" value="1"/>
</dbReference>
<dbReference type="HOGENOM" id="CLU_612144_0_0_10"/>
<keyword evidence="4" id="KW-0131">Cell cycle</keyword>
<evidence type="ECO:0000256" key="2">
    <source>
        <dbReference type="ARBA" id="ARBA00022840"/>
    </source>
</evidence>
<feature type="domain" description="ATPase AAA-type core" evidence="3">
    <location>
        <begin position="166"/>
        <end position="293"/>
    </location>
</feature>
<dbReference type="Gene3D" id="1.10.8.60">
    <property type="match status" value="1"/>
</dbReference>
<evidence type="ECO:0000313" key="5">
    <source>
        <dbReference type="Proteomes" id="UP000028933"/>
    </source>
</evidence>
<dbReference type="InterPro" id="IPR003959">
    <property type="entry name" value="ATPase_AAA_core"/>
</dbReference>
<dbReference type="InterPro" id="IPR050168">
    <property type="entry name" value="AAA_ATPase_domain"/>
</dbReference>
<protein>
    <submittedName>
        <fullName evidence="4">Cell division protein FtsH</fullName>
    </submittedName>
</protein>
<accession>A0A077EBL7</accession>
<dbReference type="PANTHER" id="PTHR23077:SF171">
    <property type="entry name" value="NUCLEAR VALOSIN-CONTAINING PROTEIN-LIKE"/>
    <property type="match status" value="1"/>
</dbReference>
<gene>
    <name evidence="4" type="ORF">BD94_1161</name>
</gene>
<sequence length="447" mass="51566">MKLAELTNDLTISKESIKQFIQDFDLGVEDVMDGQLNLKDNFVRFAEENADFLKKYAEDIRAEKTSEEIAQRIKKPVEQVDEVLKKECPNLFEANGYKTSISSYGIDNKLGGDYNFIYNYFGKQTPLTQHNFIGYRDLFFYVTDIIEPFINPNQLENWGIAKPAGIILYGPPGSGKIFWAKKIAEMIGYEFVEVRNDYLSVRYNDGKIRKFKDFLFGKMKKPKTLLFMEHFEDVALEKTADVVLTPEALEVKNAILHAIQNNLKDEALFVGSTDALAGFDEEILAPGRFDLLIPVFPPNEDERAQLILYHMMKDLIESSPLLKILKDNKADKKPFWEGTAEKMKLFSNTMMIDFTQGIKKRLHSEYMRLQGQNVMISEKIINAALSESLAKLTPDYLNQCAVFISEFNQNLSTEFPLRIQKLSEELDHYRIKEEPIRKIGFNQEDED</sequence>
<dbReference type="Gene3D" id="3.40.50.300">
    <property type="entry name" value="P-loop containing nucleotide triphosphate hydrolases"/>
    <property type="match status" value="1"/>
</dbReference>
<dbReference type="GO" id="GO:0005524">
    <property type="term" value="F:ATP binding"/>
    <property type="evidence" value="ECO:0007669"/>
    <property type="project" value="UniProtKB-KW"/>
</dbReference>
<dbReference type="InterPro" id="IPR027417">
    <property type="entry name" value="P-loop_NTPase"/>
</dbReference>
<dbReference type="SUPFAM" id="SSF52540">
    <property type="entry name" value="P-loop containing nucleoside triphosphate hydrolases"/>
    <property type="match status" value="1"/>
</dbReference>
<name>A0A077EBL7_9FLAO</name>
<dbReference type="AlphaFoldDB" id="A0A077EBL7"/>
<dbReference type="eggNOG" id="COG0464">
    <property type="taxonomic scope" value="Bacteria"/>
</dbReference>
<dbReference type="GO" id="GO:0016887">
    <property type="term" value="F:ATP hydrolysis activity"/>
    <property type="evidence" value="ECO:0007669"/>
    <property type="project" value="InterPro"/>
</dbReference>
<reference evidence="4 5" key="1">
    <citation type="journal article" date="2013" name="Lancet">
        <title>First case of E anophelis outbreak in an intensive-care unit.</title>
        <authorList>
            <person name="Teo J."/>
            <person name="Tan S.Y."/>
            <person name="Tay M."/>
            <person name="Ding Y."/>
            <person name="Kjelleberg S."/>
            <person name="Givskov M."/>
            <person name="Lin R.T."/>
            <person name="Yang L."/>
        </authorList>
    </citation>
    <scope>NUCLEOTIDE SEQUENCE [LARGE SCALE GENOMIC DNA]</scope>
    <source>
        <strain evidence="4 5">NUHP1</strain>
    </source>
</reference>
<dbReference type="EMBL" id="CP007547">
    <property type="protein sequence ID" value="AIL44936.1"/>
    <property type="molecule type" value="Genomic_DNA"/>
</dbReference>
<proteinExistence type="predicted"/>
<dbReference type="KEGG" id="eao:BD94_1161"/>
<keyword evidence="2" id="KW-0067">ATP-binding</keyword>